<sequence length="128" mass="14922">MLSTTGSSQLSSQLRLSSAFSQYESRVKAFVNALLELEEIHFELQTYDDLHAVPGTLWAERLYNIIPPTCGSMWDTQNWVDSIKDPEAFRKWKEALDYCLENNLLVISDSEREKWEAQRPRIPVRQWG</sequence>
<gene>
    <name evidence="1" type="ORF">DIS24_g7743</name>
</gene>
<keyword evidence="2" id="KW-1185">Reference proteome</keyword>
<evidence type="ECO:0000313" key="2">
    <source>
        <dbReference type="Proteomes" id="UP001175001"/>
    </source>
</evidence>
<accession>A0AA40CS61</accession>
<name>A0AA40CS61_9PEZI</name>
<organism evidence="1 2">
    <name type="scientific">Lasiodiplodia hormozganensis</name>
    <dbReference type="NCBI Taxonomy" id="869390"/>
    <lineage>
        <taxon>Eukaryota</taxon>
        <taxon>Fungi</taxon>
        <taxon>Dikarya</taxon>
        <taxon>Ascomycota</taxon>
        <taxon>Pezizomycotina</taxon>
        <taxon>Dothideomycetes</taxon>
        <taxon>Dothideomycetes incertae sedis</taxon>
        <taxon>Botryosphaeriales</taxon>
        <taxon>Botryosphaeriaceae</taxon>
        <taxon>Lasiodiplodia</taxon>
    </lineage>
</organism>
<proteinExistence type="predicted"/>
<protein>
    <submittedName>
        <fullName evidence="1">Uncharacterized protein</fullName>
    </submittedName>
</protein>
<comment type="caution">
    <text evidence="1">The sequence shown here is derived from an EMBL/GenBank/DDBJ whole genome shotgun (WGS) entry which is preliminary data.</text>
</comment>
<dbReference type="AlphaFoldDB" id="A0AA40CS61"/>
<dbReference type="EMBL" id="JAUJDW010000049">
    <property type="protein sequence ID" value="KAK0647483.1"/>
    <property type="molecule type" value="Genomic_DNA"/>
</dbReference>
<evidence type="ECO:0000313" key="1">
    <source>
        <dbReference type="EMBL" id="KAK0647483.1"/>
    </source>
</evidence>
<dbReference type="Proteomes" id="UP001175001">
    <property type="component" value="Unassembled WGS sequence"/>
</dbReference>
<reference evidence="1" key="1">
    <citation type="submission" date="2023-06" db="EMBL/GenBank/DDBJ databases">
        <title>Multi-omics analyses reveal the molecular pathogenesis toolkit of Lasiodiplodia hormozganensis, a cross-kingdom pathogen.</title>
        <authorList>
            <person name="Felix C."/>
            <person name="Meneses R."/>
            <person name="Goncalves M.F.M."/>
            <person name="Tilleman L."/>
            <person name="Duarte A.S."/>
            <person name="Jorrin-Novo J.V."/>
            <person name="Van De Peer Y."/>
            <person name="Deforce D."/>
            <person name="Van Nieuwerburgh F."/>
            <person name="Esteves A.C."/>
            <person name="Alves A."/>
        </authorList>
    </citation>
    <scope>NUCLEOTIDE SEQUENCE</scope>
    <source>
        <strain evidence="1">CBS 339.90</strain>
    </source>
</reference>